<accession>A0A176Z1J5</accession>
<reference evidence="6 7" key="1">
    <citation type="submission" date="2016-03" db="EMBL/GenBank/DDBJ databases">
        <title>Draft Genome Sequence of the Strain BR 10245 (Bradyrhizobium sp.) isolated from nodules of Centrolobium paraense.</title>
        <authorList>
            <person name="Simoes-Araujo J.L.Sr."/>
            <person name="Barauna A.C."/>
            <person name="Silva K."/>
            <person name="Zilli J.E."/>
        </authorList>
    </citation>
    <scope>NUCLEOTIDE SEQUENCE [LARGE SCALE GENOMIC DNA]</scope>
    <source>
        <strain evidence="6 7">BR 10245</strain>
    </source>
</reference>
<proteinExistence type="predicted"/>
<dbReference type="CDD" id="cd09487">
    <property type="entry name" value="SAM_superfamily"/>
    <property type="match status" value="1"/>
</dbReference>
<dbReference type="PROSITE" id="PS50105">
    <property type="entry name" value="SAM_DOMAIN"/>
    <property type="match status" value="1"/>
</dbReference>
<dbReference type="InterPro" id="IPR029787">
    <property type="entry name" value="Nucleotide_cyclase"/>
</dbReference>
<feature type="region of interest" description="Disordered" evidence="3">
    <location>
        <begin position="50"/>
        <end position="74"/>
    </location>
</feature>
<dbReference type="CDD" id="cd07302">
    <property type="entry name" value="CHD"/>
    <property type="match status" value="1"/>
</dbReference>
<dbReference type="PANTHER" id="PTHR16305:SF28">
    <property type="entry name" value="GUANYLATE CYCLASE DOMAIN-CONTAINING PROTEIN"/>
    <property type="match status" value="1"/>
</dbReference>
<keyword evidence="1" id="KW-0547">Nucleotide-binding</keyword>
<dbReference type="SUPFAM" id="SSF53474">
    <property type="entry name" value="alpha/beta-Hydrolases"/>
    <property type="match status" value="1"/>
</dbReference>
<dbReference type="InterPro" id="IPR001660">
    <property type="entry name" value="SAM"/>
</dbReference>
<dbReference type="SMART" id="SM00044">
    <property type="entry name" value="CYCc"/>
    <property type="match status" value="1"/>
</dbReference>
<evidence type="ECO:0000259" key="4">
    <source>
        <dbReference type="PROSITE" id="PS50105"/>
    </source>
</evidence>
<dbReference type="Gene3D" id="3.40.50.1820">
    <property type="entry name" value="alpha/beta hydrolase"/>
    <property type="match status" value="1"/>
</dbReference>
<evidence type="ECO:0000256" key="1">
    <source>
        <dbReference type="ARBA" id="ARBA00022741"/>
    </source>
</evidence>
<dbReference type="GO" id="GO:0005737">
    <property type="term" value="C:cytoplasm"/>
    <property type="evidence" value="ECO:0007669"/>
    <property type="project" value="TreeGrafter"/>
</dbReference>
<evidence type="ECO:0008006" key="8">
    <source>
        <dbReference type="Google" id="ProtNLM"/>
    </source>
</evidence>
<sequence length="1058" mass="115743">MDQYERAFRDNDVDPETLPSLTADDLRELGVTSLGHRKKLLSAIATLSPKTDRDVSGDRAPPLPEVSASPAAMKTGRAERRHLTVMFADLVGSTALSVRLDPEDMREILATYHQTVAASVARFEGYIARFMGDGVLVYFGWPQAHEDAAERAVRAGLAIVAAVERLEQPGGALSARVGIATGLVVVGDFIVEGATKEEDVVGVTPNLAARLEQLAEPGAVVISESTRHLLGSWFTITDLGPQHIRGFEAPIPAFRVLGETAAEGRFEALRRADVGALIGREHELALLLDRWELAKSGEGQVVLLSGEAGIGKSRIVLALRERLRNEPRFRIGYYCSPHHVNSTLWPVVAQLQRAAGHLREDAPLLKLEKLERLLGQAGEFGEDAAPLLAELIGLPLEGGSAAPGGTPQEKKARLFGILLAQMERLARRLPMLVVLEDAHWLDPTSAEWFERVVDRIRVLPILLVATLRPDVPTPWTNFPHVTLLSLNRLGRPASRSLIQMAAGERSLPPIVIEAILSRTEGVPLFVEELTKAVIESAIWKTTAGHGDLELAGPLPPLAIPATLQDSLMVRLDRLAPARDVAQIAACIGREFDEDVVRTVAGCPEPQLAAALVQLCWAGLIQRRGTPPHHVYSFKHALVRDAAYATLLKSSRQQLHARIAQAIERLRPEIAMAQPEIVAHHLIEAGLPDQAATYLLAAGRLAKARHAVTEAVSQLETCLRLRAGPQRDAAPPTRRIERECLLMLGDLAGVDDDLDRANTYYERAVALGETDADRDRARNCIHRASYAVRDGARLVFYEHGSGEPAIVFINPVVYGLATFEPILEQLCQEFRVITVDCRGAGRSDPLVRPYSILQHMEDLRAIIQEAAAAPIVGVGVSRGSNLLIQLAHKHRELVGKIMTVGTPLIGADGRPVLNPDYMALREDAYRRGGAVEELVRLHTRYVFSEPDTDELRRMACERVCRLPIETILSFFDPDPGMDIAPLLESIAVPTLVAHGREDQLVTCAASEFIASRISGAQLYMFDGKGHNPMFSATDEFCEVLRNFIRTGRAERTFRGSRAA</sequence>
<evidence type="ECO:0000313" key="7">
    <source>
        <dbReference type="Proteomes" id="UP000076959"/>
    </source>
</evidence>
<dbReference type="Proteomes" id="UP000076959">
    <property type="component" value="Unassembled WGS sequence"/>
</dbReference>
<evidence type="ECO:0000313" key="6">
    <source>
        <dbReference type="EMBL" id="OAF13848.1"/>
    </source>
</evidence>
<dbReference type="AlphaFoldDB" id="A0A176Z1J5"/>
<feature type="domain" description="SAM" evidence="4">
    <location>
        <begin position="1"/>
        <end position="50"/>
    </location>
</feature>
<dbReference type="EMBL" id="LUUB01000033">
    <property type="protein sequence ID" value="OAF13848.1"/>
    <property type="molecule type" value="Genomic_DNA"/>
</dbReference>
<dbReference type="Pfam" id="PF00561">
    <property type="entry name" value="Abhydrolase_1"/>
    <property type="match status" value="1"/>
</dbReference>
<dbReference type="InterPro" id="IPR029058">
    <property type="entry name" value="AB_hydrolase_fold"/>
</dbReference>
<dbReference type="GO" id="GO:0005524">
    <property type="term" value="F:ATP binding"/>
    <property type="evidence" value="ECO:0007669"/>
    <property type="project" value="UniProtKB-KW"/>
</dbReference>
<dbReference type="Gene3D" id="3.30.70.1230">
    <property type="entry name" value="Nucleotide cyclase"/>
    <property type="match status" value="1"/>
</dbReference>
<protein>
    <recommendedName>
        <fullName evidence="8">Adenylate cyclase</fullName>
    </recommendedName>
</protein>
<dbReference type="Pfam" id="PF00211">
    <property type="entry name" value="Guanylate_cyc"/>
    <property type="match status" value="1"/>
</dbReference>
<dbReference type="PROSITE" id="PS50125">
    <property type="entry name" value="GUANYLATE_CYCLASE_2"/>
    <property type="match status" value="1"/>
</dbReference>
<feature type="domain" description="Guanylate cyclase" evidence="5">
    <location>
        <begin position="84"/>
        <end position="212"/>
    </location>
</feature>
<evidence type="ECO:0000256" key="2">
    <source>
        <dbReference type="ARBA" id="ARBA00022840"/>
    </source>
</evidence>
<evidence type="ECO:0000256" key="3">
    <source>
        <dbReference type="SAM" id="MobiDB-lite"/>
    </source>
</evidence>
<dbReference type="Gene3D" id="1.10.150.50">
    <property type="entry name" value="Transcription Factor, Ets-1"/>
    <property type="match status" value="1"/>
</dbReference>
<evidence type="ECO:0000259" key="5">
    <source>
        <dbReference type="PROSITE" id="PS50125"/>
    </source>
</evidence>
<keyword evidence="7" id="KW-1185">Reference proteome</keyword>
<dbReference type="GO" id="GO:0009190">
    <property type="term" value="P:cyclic nucleotide biosynthetic process"/>
    <property type="evidence" value="ECO:0007669"/>
    <property type="project" value="InterPro"/>
</dbReference>
<dbReference type="PANTHER" id="PTHR16305">
    <property type="entry name" value="TESTICULAR SOLUBLE ADENYLYL CYCLASE"/>
    <property type="match status" value="1"/>
</dbReference>
<dbReference type="InterPro" id="IPR013761">
    <property type="entry name" value="SAM/pointed_sf"/>
</dbReference>
<dbReference type="Pfam" id="PF13191">
    <property type="entry name" value="AAA_16"/>
    <property type="match status" value="1"/>
</dbReference>
<organism evidence="6 7">
    <name type="scientific">Bradyrhizobium centrolobii</name>
    <dbReference type="NCBI Taxonomy" id="1505087"/>
    <lineage>
        <taxon>Bacteria</taxon>
        <taxon>Pseudomonadati</taxon>
        <taxon>Pseudomonadota</taxon>
        <taxon>Alphaproteobacteria</taxon>
        <taxon>Hyphomicrobiales</taxon>
        <taxon>Nitrobacteraceae</taxon>
        <taxon>Bradyrhizobium</taxon>
    </lineage>
</organism>
<dbReference type="InterPro" id="IPR001054">
    <property type="entry name" value="A/G_cyclase"/>
</dbReference>
<dbReference type="SUPFAM" id="SSF52540">
    <property type="entry name" value="P-loop containing nucleoside triphosphate hydrolases"/>
    <property type="match status" value="1"/>
</dbReference>
<dbReference type="SUPFAM" id="SSF47769">
    <property type="entry name" value="SAM/Pointed domain"/>
    <property type="match status" value="1"/>
</dbReference>
<dbReference type="InterPro" id="IPR027417">
    <property type="entry name" value="P-loop_NTPase"/>
</dbReference>
<dbReference type="Pfam" id="PF00536">
    <property type="entry name" value="SAM_1"/>
    <property type="match status" value="1"/>
</dbReference>
<dbReference type="SUPFAM" id="SSF55073">
    <property type="entry name" value="Nucleotide cyclase"/>
    <property type="match status" value="1"/>
</dbReference>
<dbReference type="InterPro" id="IPR000073">
    <property type="entry name" value="AB_hydrolase_1"/>
</dbReference>
<dbReference type="GO" id="GO:0004016">
    <property type="term" value="F:adenylate cyclase activity"/>
    <property type="evidence" value="ECO:0007669"/>
    <property type="project" value="TreeGrafter"/>
</dbReference>
<gene>
    <name evidence="6" type="ORF">AYJ54_43260</name>
</gene>
<dbReference type="SMART" id="SM00454">
    <property type="entry name" value="SAM"/>
    <property type="match status" value="1"/>
</dbReference>
<comment type="caution">
    <text evidence="6">The sequence shown here is derived from an EMBL/GenBank/DDBJ whole genome shotgun (WGS) entry which is preliminary data.</text>
</comment>
<dbReference type="InterPro" id="IPR041664">
    <property type="entry name" value="AAA_16"/>
</dbReference>
<dbReference type="STRING" id="1505087.AYJ54_43260"/>
<keyword evidence="2" id="KW-0067">ATP-binding</keyword>
<dbReference type="GO" id="GO:0035556">
    <property type="term" value="P:intracellular signal transduction"/>
    <property type="evidence" value="ECO:0007669"/>
    <property type="project" value="InterPro"/>
</dbReference>
<name>A0A176Z1J5_9BRAD</name>